<evidence type="ECO:0000256" key="4">
    <source>
        <dbReference type="ARBA" id="ARBA00022553"/>
    </source>
</evidence>
<dbReference type="RefSeq" id="WP_246126971.1">
    <property type="nucleotide sequence ID" value="NZ_BIFH01000027.1"/>
</dbReference>
<feature type="domain" description="Histidine kinase" evidence="13">
    <location>
        <begin position="322"/>
        <end position="550"/>
    </location>
</feature>
<dbReference type="CDD" id="cd06225">
    <property type="entry name" value="HAMP"/>
    <property type="match status" value="1"/>
</dbReference>
<dbReference type="Gene3D" id="6.10.340.10">
    <property type="match status" value="1"/>
</dbReference>
<comment type="caution">
    <text evidence="15">The sequence shown here is derived from an EMBL/GenBank/DDBJ whole genome shotgun (WGS) entry which is preliminary data.</text>
</comment>
<dbReference type="FunFam" id="1.10.287.130:FF:000001">
    <property type="entry name" value="Two-component sensor histidine kinase"/>
    <property type="match status" value="1"/>
</dbReference>
<feature type="compositionally biased region" description="Basic and acidic residues" evidence="11">
    <location>
        <begin position="1"/>
        <end position="10"/>
    </location>
</feature>
<evidence type="ECO:0000256" key="1">
    <source>
        <dbReference type="ARBA" id="ARBA00000085"/>
    </source>
</evidence>
<evidence type="ECO:0000256" key="3">
    <source>
        <dbReference type="ARBA" id="ARBA00012438"/>
    </source>
</evidence>
<dbReference type="PANTHER" id="PTHR45436:SF5">
    <property type="entry name" value="SENSOR HISTIDINE KINASE TRCS"/>
    <property type="match status" value="1"/>
</dbReference>
<dbReference type="CDD" id="cd00082">
    <property type="entry name" value="HisKA"/>
    <property type="match status" value="1"/>
</dbReference>
<proteinExistence type="predicted"/>
<dbReference type="GO" id="GO:0005886">
    <property type="term" value="C:plasma membrane"/>
    <property type="evidence" value="ECO:0007669"/>
    <property type="project" value="UniProtKB-SubCell"/>
</dbReference>
<dbReference type="Gene3D" id="3.30.565.10">
    <property type="entry name" value="Histidine kinase-like ATPase, C-terminal domain"/>
    <property type="match status" value="1"/>
</dbReference>
<name>A0A401YUL3_9ACTN</name>
<feature type="region of interest" description="Disordered" evidence="11">
    <location>
        <begin position="554"/>
        <end position="603"/>
    </location>
</feature>
<dbReference type="Pfam" id="PF02518">
    <property type="entry name" value="HATPase_c"/>
    <property type="match status" value="1"/>
</dbReference>
<gene>
    <name evidence="15" type="ORF">EHYA_05953</name>
</gene>
<evidence type="ECO:0000256" key="2">
    <source>
        <dbReference type="ARBA" id="ARBA00004236"/>
    </source>
</evidence>
<keyword evidence="7 15" id="KW-0418">Kinase</keyword>
<feature type="region of interest" description="Disordered" evidence="11">
    <location>
        <begin position="1"/>
        <end position="52"/>
    </location>
</feature>
<dbReference type="Pfam" id="PF00512">
    <property type="entry name" value="HisKA"/>
    <property type="match status" value="1"/>
</dbReference>
<dbReference type="InterPro" id="IPR005467">
    <property type="entry name" value="His_kinase_dom"/>
</dbReference>
<keyword evidence="6 12" id="KW-0812">Transmembrane</keyword>
<accession>A0A401YUL3</accession>
<evidence type="ECO:0000313" key="16">
    <source>
        <dbReference type="Proteomes" id="UP000286931"/>
    </source>
</evidence>
<dbReference type="SUPFAM" id="SSF47384">
    <property type="entry name" value="Homodimeric domain of signal transducing histidine kinase"/>
    <property type="match status" value="1"/>
</dbReference>
<dbReference type="SMART" id="SM00387">
    <property type="entry name" value="HATPase_c"/>
    <property type="match status" value="1"/>
</dbReference>
<evidence type="ECO:0000259" key="14">
    <source>
        <dbReference type="PROSITE" id="PS50885"/>
    </source>
</evidence>
<dbReference type="PANTHER" id="PTHR45436">
    <property type="entry name" value="SENSOR HISTIDINE KINASE YKOH"/>
    <property type="match status" value="1"/>
</dbReference>
<evidence type="ECO:0000256" key="9">
    <source>
        <dbReference type="ARBA" id="ARBA00023012"/>
    </source>
</evidence>
<keyword evidence="4" id="KW-0597">Phosphoprotein</keyword>
<dbReference type="InterPro" id="IPR004358">
    <property type="entry name" value="Sig_transdc_His_kin-like_C"/>
</dbReference>
<dbReference type="SUPFAM" id="SSF55874">
    <property type="entry name" value="ATPase domain of HSP90 chaperone/DNA topoisomerase II/histidine kinase"/>
    <property type="match status" value="1"/>
</dbReference>
<keyword evidence="9" id="KW-0902">Two-component regulatory system</keyword>
<reference evidence="15 16" key="1">
    <citation type="submission" date="2018-12" db="EMBL/GenBank/DDBJ databases">
        <title>Draft genome sequence of Embleya hyalina NBRC 13850T.</title>
        <authorList>
            <person name="Komaki H."/>
            <person name="Hosoyama A."/>
            <person name="Kimura A."/>
            <person name="Ichikawa N."/>
            <person name="Tamura T."/>
        </authorList>
    </citation>
    <scope>NUCLEOTIDE SEQUENCE [LARGE SCALE GENOMIC DNA]</scope>
    <source>
        <strain evidence="15 16">NBRC 13850</strain>
    </source>
</reference>
<dbReference type="InterPro" id="IPR003661">
    <property type="entry name" value="HisK_dim/P_dom"/>
</dbReference>
<keyword evidence="16" id="KW-1185">Reference proteome</keyword>
<dbReference type="Gene3D" id="1.10.287.130">
    <property type="match status" value="1"/>
</dbReference>
<keyword evidence="5" id="KW-0808">Transferase</keyword>
<feature type="compositionally biased region" description="Basic residues" evidence="11">
    <location>
        <begin position="24"/>
        <end position="37"/>
    </location>
</feature>
<protein>
    <recommendedName>
        <fullName evidence="3">histidine kinase</fullName>
        <ecNumber evidence="3">2.7.13.3</ecNumber>
    </recommendedName>
</protein>
<dbReference type="GO" id="GO:0000155">
    <property type="term" value="F:phosphorelay sensor kinase activity"/>
    <property type="evidence" value="ECO:0007669"/>
    <property type="project" value="InterPro"/>
</dbReference>
<dbReference type="InterPro" id="IPR003594">
    <property type="entry name" value="HATPase_dom"/>
</dbReference>
<dbReference type="SMART" id="SM00388">
    <property type="entry name" value="HisKA"/>
    <property type="match status" value="1"/>
</dbReference>
<dbReference type="AlphaFoldDB" id="A0A401YUL3"/>
<feature type="compositionally biased region" description="Gly residues" evidence="11">
    <location>
        <begin position="12"/>
        <end position="23"/>
    </location>
</feature>
<sequence length="603" mass="64212">MSGGRGERGDAGTSGGPGGSGGRPRGRFRRREGKRRKESCNELVPPGSRGRGFLRRARQRPHIVAMRAHLALSSIAVLAIGLALLIWFSMMGIRHYLESRVDEDLIAGRTGIERTGINTAQLSLLSSTASLREALMSAGLDGKTFAVVDGRGTALAVGVRGPDSLQRALAAVVRNPGDPAWHDRPRAISLAGEHYRVVSARLGDGNHILLAHSTEDVDRVVDKVVHFELLAGGALLVLLGAFMYFGARWRLRPLEDMVETASGIAEGGPDRPDLSARVGTRKRSFSEVEQLRTALNAMLQQVESAFEIREHAASHLKRFVADASHELRTPLAAIRGYLQLYEKGMLASEEERTRALGRMAAEAERMARLVDELLALARLDQRPRLLSRPIDLVCVVRDAVADLSAQQPDRPVHVDTPDACVALADETTLRQIVGNLLANVRTHTPVSAAVHVSVSEGEGRGDRRERRVVLRVRDEGPGMRPQDAERIFDRFFRAAREHGANGPAGAGSATGSGLGMAIVWAGVAANRGEVRIETEPGAGLTVVVELPAAVVEARSEDGASSSGTKTEAVGAKAEAVGVKGEGSGAKGAVAGSPSLVPRVAESG</sequence>
<evidence type="ECO:0000256" key="8">
    <source>
        <dbReference type="ARBA" id="ARBA00022989"/>
    </source>
</evidence>
<dbReference type="PRINTS" id="PR00344">
    <property type="entry name" value="BCTRLSENSOR"/>
</dbReference>
<dbReference type="Proteomes" id="UP000286931">
    <property type="component" value="Unassembled WGS sequence"/>
</dbReference>
<dbReference type="PROSITE" id="PS50885">
    <property type="entry name" value="HAMP"/>
    <property type="match status" value="1"/>
</dbReference>
<dbReference type="EC" id="2.7.13.3" evidence="3"/>
<dbReference type="InterPro" id="IPR036097">
    <property type="entry name" value="HisK_dim/P_sf"/>
</dbReference>
<evidence type="ECO:0000256" key="7">
    <source>
        <dbReference type="ARBA" id="ARBA00022777"/>
    </source>
</evidence>
<feature type="domain" description="HAMP" evidence="14">
    <location>
        <begin position="248"/>
        <end position="307"/>
    </location>
</feature>
<dbReference type="SMART" id="SM00304">
    <property type="entry name" value="HAMP"/>
    <property type="match status" value="1"/>
</dbReference>
<evidence type="ECO:0000313" key="15">
    <source>
        <dbReference type="EMBL" id="GCD98249.1"/>
    </source>
</evidence>
<dbReference type="InterPro" id="IPR050428">
    <property type="entry name" value="TCS_sensor_his_kinase"/>
</dbReference>
<dbReference type="InterPro" id="IPR036890">
    <property type="entry name" value="HATPase_C_sf"/>
</dbReference>
<keyword evidence="8 12" id="KW-1133">Transmembrane helix</keyword>
<feature type="transmembrane region" description="Helical" evidence="12">
    <location>
        <begin position="229"/>
        <end position="247"/>
    </location>
</feature>
<feature type="compositionally biased region" description="Low complexity" evidence="11">
    <location>
        <begin position="564"/>
        <end position="578"/>
    </location>
</feature>
<evidence type="ECO:0000256" key="11">
    <source>
        <dbReference type="SAM" id="MobiDB-lite"/>
    </source>
</evidence>
<evidence type="ECO:0000256" key="6">
    <source>
        <dbReference type="ARBA" id="ARBA00022692"/>
    </source>
</evidence>
<evidence type="ECO:0000256" key="10">
    <source>
        <dbReference type="ARBA" id="ARBA00023136"/>
    </source>
</evidence>
<organism evidence="15 16">
    <name type="scientific">Embleya hyalina</name>
    <dbReference type="NCBI Taxonomy" id="516124"/>
    <lineage>
        <taxon>Bacteria</taxon>
        <taxon>Bacillati</taxon>
        <taxon>Actinomycetota</taxon>
        <taxon>Actinomycetes</taxon>
        <taxon>Kitasatosporales</taxon>
        <taxon>Streptomycetaceae</taxon>
        <taxon>Embleya</taxon>
    </lineage>
</organism>
<dbReference type="InterPro" id="IPR003660">
    <property type="entry name" value="HAMP_dom"/>
</dbReference>
<comment type="subcellular location">
    <subcellularLocation>
        <location evidence="2">Cell membrane</location>
    </subcellularLocation>
</comment>
<keyword evidence="10 12" id="KW-0472">Membrane</keyword>
<dbReference type="PROSITE" id="PS50109">
    <property type="entry name" value="HIS_KIN"/>
    <property type="match status" value="1"/>
</dbReference>
<evidence type="ECO:0000256" key="5">
    <source>
        <dbReference type="ARBA" id="ARBA00022679"/>
    </source>
</evidence>
<feature type="transmembrane region" description="Helical" evidence="12">
    <location>
        <begin position="64"/>
        <end position="88"/>
    </location>
</feature>
<comment type="catalytic activity">
    <reaction evidence="1">
        <text>ATP + protein L-histidine = ADP + protein N-phospho-L-histidine.</text>
        <dbReference type="EC" id="2.7.13.3"/>
    </reaction>
</comment>
<dbReference type="EMBL" id="BIFH01000027">
    <property type="protein sequence ID" value="GCD98249.1"/>
    <property type="molecule type" value="Genomic_DNA"/>
</dbReference>
<evidence type="ECO:0000259" key="13">
    <source>
        <dbReference type="PROSITE" id="PS50109"/>
    </source>
</evidence>
<evidence type="ECO:0000256" key="12">
    <source>
        <dbReference type="SAM" id="Phobius"/>
    </source>
</evidence>